<dbReference type="AlphaFoldDB" id="G9X086"/>
<dbReference type="CDD" id="cd00009">
    <property type="entry name" value="AAA"/>
    <property type="match status" value="1"/>
</dbReference>
<evidence type="ECO:0000256" key="3">
    <source>
        <dbReference type="ARBA" id="ARBA00022840"/>
    </source>
</evidence>
<dbReference type="InterPro" id="IPR003593">
    <property type="entry name" value="AAA+_ATPase"/>
</dbReference>
<dbReference type="BioCyc" id="EBAC796937-HMP:GMGH-245-MONOMER"/>
<accession>G9X086</accession>
<feature type="domain" description="AAA+ ATPase" evidence="4">
    <location>
        <begin position="64"/>
        <end position="185"/>
    </location>
</feature>
<dbReference type="InterPro" id="IPR021886">
    <property type="entry name" value="MgsA_C"/>
</dbReference>
<dbReference type="InterPro" id="IPR008921">
    <property type="entry name" value="DNA_pol3_clamp-load_cplx_C"/>
</dbReference>
<evidence type="ECO:0000313" key="5">
    <source>
        <dbReference type="EMBL" id="EHL15506.1"/>
    </source>
</evidence>
<sequence>MMINAKSPYVIVKISDIYFLYEGRDMIKTMLSETLRPSTLKDVFGQEHITSKNMIIDRAIRTQNIPNMVFYGPPGVGKTTVAKIIADNCNTDIHMFNATHTKTEEIKKIISSYVNDIRRVKPVIYIDELQNFNKKQQQILLEYIETGVITFIAATTENPYQYVYKALLSRLIILEFKEVSYEKIEQNILHCIEKLKNNFKKIDISQNAIKLISSYANGDVRRSINLLELIIDLYSGDNELIIDENILKSLNISKQLSYDINSDNYYDLLSAFQKSIRGSDENAALHYLSRAIKAGDIKPICRRLLVIASEDIGLAHPSAISIVKNCVDSALFMGLPEARIPLAQAVILLATSPKSNSVILAVDEALSDIDNKSTGDIPEHLKDAHYSGAKKLGRGIEYKYPHNYENNYVEQQYLPNELKDRIYYKPQNNKYESQIEMYRRKIKNS</sequence>
<dbReference type="Gene3D" id="1.20.272.10">
    <property type="match status" value="1"/>
</dbReference>
<dbReference type="GO" id="GO:0016887">
    <property type="term" value="F:ATP hydrolysis activity"/>
    <property type="evidence" value="ECO:0007669"/>
    <property type="project" value="InterPro"/>
</dbReference>
<keyword evidence="2" id="KW-0547">Nucleotide-binding</keyword>
<dbReference type="GO" id="GO:0000731">
    <property type="term" value="P:DNA synthesis involved in DNA repair"/>
    <property type="evidence" value="ECO:0007669"/>
    <property type="project" value="TreeGrafter"/>
</dbReference>
<dbReference type="Pfam" id="PF16193">
    <property type="entry name" value="AAA_assoc_2"/>
    <property type="match status" value="1"/>
</dbReference>
<dbReference type="CDD" id="cd18139">
    <property type="entry name" value="HLD_clamp_RarA"/>
    <property type="match status" value="1"/>
</dbReference>
<dbReference type="Gene3D" id="3.40.50.300">
    <property type="entry name" value="P-loop containing nucleotide triphosphate hydrolases"/>
    <property type="match status" value="1"/>
</dbReference>
<dbReference type="GO" id="GO:0006261">
    <property type="term" value="P:DNA-templated DNA replication"/>
    <property type="evidence" value="ECO:0007669"/>
    <property type="project" value="TreeGrafter"/>
</dbReference>
<organism evidence="5 6">
    <name type="scientific">Peptoanaerobacter stomatis</name>
    <dbReference type="NCBI Taxonomy" id="796937"/>
    <lineage>
        <taxon>Bacteria</taxon>
        <taxon>Bacillati</taxon>
        <taxon>Bacillota</taxon>
        <taxon>Clostridia</taxon>
        <taxon>Peptostreptococcales</taxon>
        <taxon>Filifactoraceae</taxon>
        <taxon>Peptoanaerobacter</taxon>
    </lineage>
</organism>
<dbReference type="GO" id="GO:0005524">
    <property type="term" value="F:ATP binding"/>
    <property type="evidence" value="ECO:0007669"/>
    <property type="project" value="UniProtKB-KW"/>
</dbReference>
<comment type="similarity">
    <text evidence="1">Belongs to the AAA ATPase family. RarA/MGS1/WRNIP1 subfamily.</text>
</comment>
<dbReference type="GO" id="GO:0017116">
    <property type="term" value="F:single-stranded DNA helicase activity"/>
    <property type="evidence" value="ECO:0007669"/>
    <property type="project" value="TreeGrafter"/>
</dbReference>
<dbReference type="InterPro" id="IPR032423">
    <property type="entry name" value="AAA_assoc_2"/>
</dbReference>
<evidence type="ECO:0000313" key="6">
    <source>
        <dbReference type="Proteomes" id="UP000006437"/>
    </source>
</evidence>
<dbReference type="EMBL" id="AFZE01000012">
    <property type="protein sequence ID" value="EHL15506.1"/>
    <property type="molecule type" value="Genomic_DNA"/>
</dbReference>
<dbReference type="SUPFAM" id="SSF52540">
    <property type="entry name" value="P-loop containing nucleoside triphosphate hydrolases"/>
    <property type="match status" value="1"/>
</dbReference>
<dbReference type="SMART" id="SM00382">
    <property type="entry name" value="AAA"/>
    <property type="match status" value="1"/>
</dbReference>
<proteinExistence type="inferred from homology"/>
<evidence type="ECO:0000256" key="1">
    <source>
        <dbReference type="ARBA" id="ARBA00008959"/>
    </source>
</evidence>
<dbReference type="InterPro" id="IPR003959">
    <property type="entry name" value="ATPase_AAA_core"/>
</dbReference>
<name>G9X086_9FIRM</name>
<dbReference type="Gene3D" id="1.10.8.60">
    <property type="match status" value="1"/>
</dbReference>
<dbReference type="FunFam" id="1.20.272.10:FF:000001">
    <property type="entry name" value="Putative AAA family ATPase"/>
    <property type="match status" value="1"/>
</dbReference>
<evidence type="ECO:0000256" key="2">
    <source>
        <dbReference type="ARBA" id="ARBA00022741"/>
    </source>
</evidence>
<dbReference type="Pfam" id="PF12002">
    <property type="entry name" value="MgsA_C"/>
    <property type="match status" value="1"/>
</dbReference>
<dbReference type="PANTHER" id="PTHR13779:SF7">
    <property type="entry name" value="ATPASE WRNIP1"/>
    <property type="match status" value="1"/>
</dbReference>
<dbReference type="PATRIC" id="fig|796937.3.peg.1033"/>
<dbReference type="Gene3D" id="1.10.3710.10">
    <property type="entry name" value="DNA polymerase III clamp loader subunits, C-terminal domain"/>
    <property type="match status" value="1"/>
</dbReference>
<protein>
    <recommendedName>
        <fullName evidence="4">AAA+ ATPase domain-containing protein</fullName>
    </recommendedName>
</protein>
<dbReference type="HOGENOM" id="CLU_017985_1_2_9"/>
<dbReference type="Proteomes" id="UP000006437">
    <property type="component" value="Unassembled WGS sequence"/>
</dbReference>
<dbReference type="FunFam" id="1.10.3710.10:FF:000003">
    <property type="entry name" value="ATPase, AAA family protein"/>
    <property type="match status" value="1"/>
</dbReference>
<dbReference type="PANTHER" id="PTHR13779">
    <property type="entry name" value="WERNER HELICASE-INTERACTING PROTEIN 1 FAMILY MEMBER"/>
    <property type="match status" value="1"/>
</dbReference>
<dbReference type="GO" id="GO:0008047">
    <property type="term" value="F:enzyme activator activity"/>
    <property type="evidence" value="ECO:0007669"/>
    <property type="project" value="TreeGrafter"/>
</dbReference>
<dbReference type="SUPFAM" id="SSF48019">
    <property type="entry name" value="post-AAA+ oligomerization domain-like"/>
    <property type="match status" value="1"/>
</dbReference>
<dbReference type="GO" id="GO:0003677">
    <property type="term" value="F:DNA binding"/>
    <property type="evidence" value="ECO:0007669"/>
    <property type="project" value="InterPro"/>
</dbReference>
<comment type="caution">
    <text evidence="5">The sequence shown here is derived from an EMBL/GenBank/DDBJ whole genome shotgun (WGS) entry which is preliminary data.</text>
</comment>
<evidence type="ECO:0000259" key="4">
    <source>
        <dbReference type="SMART" id="SM00382"/>
    </source>
</evidence>
<dbReference type="InterPro" id="IPR051314">
    <property type="entry name" value="AAA_ATPase_RarA/MGS1/WRNIP1"/>
</dbReference>
<keyword evidence="3" id="KW-0067">ATP-binding</keyword>
<reference evidence="5 6" key="1">
    <citation type="submission" date="2011-08" db="EMBL/GenBank/DDBJ databases">
        <title>The Genome Sequence of Eubacteriaceae bacterium ACC19a.</title>
        <authorList>
            <consortium name="The Broad Institute Genome Sequencing Platform"/>
            <person name="Earl A."/>
            <person name="Ward D."/>
            <person name="Feldgarden M."/>
            <person name="Gevers D."/>
            <person name="Sizova M."/>
            <person name="Hazen A."/>
            <person name="Epstein S."/>
            <person name="Young S.K."/>
            <person name="Zeng Q."/>
            <person name="Gargeya S."/>
            <person name="Fitzgerald M."/>
            <person name="Haas B."/>
            <person name="Abouelleil A."/>
            <person name="Alvarado L."/>
            <person name="Arachchi H.M."/>
            <person name="Berlin A."/>
            <person name="Brown A."/>
            <person name="Chapman S.B."/>
            <person name="Chen Z."/>
            <person name="Dunbar C."/>
            <person name="Freedman E."/>
            <person name="Gearin G."/>
            <person name="Gellesch M."/>
            <person name="Goldberg J."/>
            <person name="Griggs A."/>
            <person name="Gujja S."/>
            <person name="Heiman D."/>
            <person name="Howarth C."/>
            <person name="Larson L."/>
            <person name="Lui A."/>
            <person name="MacDonald P.J.P."/>
            <person name="Montmayeur A."/>
            <person name="Murphy C."/>
            <person name="Neiman D."/>
            <person name="Pearson M."/>
            <person name="Priest M."/>
            <person name="Roberts A."/>
            <person name="Saif S."/>
            <person name="Shea T."/>
            <person name="Shenoy N."/>
            <person name="Sisk P."/>
            <person name="Stolte C."/>
            <person name="Sykes S."/>
            <person name="Wortman J."/>
            <person name="Nusbaum C."/>
            <person name="Birren B."/>
        </authorList>
    </citation>
    <scope>NUCLEOTIDE SEQUENCE [LARGE SCALE GENOMIC DNA]</scope>
    <source>
        <strain evidence="5 6">ACC19a</strain>
    </source>
</reference>
<gene>
    <name evidence="5" type="ORF">HMPREF9629_00245</name>
</gene>
<dbReference type="Pfam" id="PF00004">
    <property type="entry name" value="AAA"/>
    <property type="match status" value="1"/>
</dbReference>
<dbReference type="InterPro" id="IPR027417">
    <property type="entry name" value="P-loop_NTPase"/>
</dbReference>